<proteinExistence type="predicted"/>
<dbReference type="InterPro" id="IPR000160">
    <property type="entry name" value="GGDEF_dom"/>
</dbReference>
<feature type="region of interest" description="Disordered" evidence="2">
    <location>
        <begin position="618"/>
        <end position="640"/>
    </location>
</feature>
<dbReference type="EMBL" id="JACIJI010000011">
    <property type="protein sequence ID" value="MBB5720276.1"/>
    <property type="molecule type" value="Genomic_DNA"/>
</dbReference>
<dbReference type="Gene3D" id="3.20.20.450">
    <property type="entry name" value="EAL domain"/>
    <property type="match status" value="1"/>
</dbReference>
<evidence type="ECO:0000313" key="6">
    <source>
        <dbReference type="EMBL" id="MBB5720276.1"/>
    </source>
</evidence>
<evidence type="ECO:0000259" key="5">
    <source>
        <dbReference type="PROSITE" id="PS50887"/>
    </source>
</evidence>
<feature type="domain" description="GGDEF" evidence="5">
    <location>
        <begin position="224"/>
        <end position="357"/>
    </location>
</feature>
<keyword evidence="1" id="KW-0597">Phosphoprotein</keyword>
<feature type="modified residue" description="4-aspartylphosphate" evidence="1">
    <location>
        <position position="88"/>
    </location>
</feature>
<dbReference type="SMART" id="SM00267">
    <property type="entry name" value="GGDEF"/>
    <property type="match status" value="1"/>
</dbReference>
<dbReference type="Gene3D" id="3.30.70.270">
    <property type="match status" value="1"/>
</dbReference>
<dbReference type="Pfam" id="PF00563">
    <property type="entry name" value="EAL"/>
    <property type="match status" value="1"/>
</dbReference>
<dbReference type="InterPro" id="IPR043128">
    <property type="entry name" value="Rev_trsase/Diguanyl_cyclase"/>
</dbReference>
<dbReference type="NCBIfam" id="TIGR00254">
    <property type="entry name" value="GGDEF"/>
    <property type="match status" value="1"/>
</dbReference>
<evidence type="ECO:0000256" key="1">
    <source>
        <dbReference type="PROSITE-ProRule" id="PRU00169"/>
    </source>
</evidence>
<dbReference type="PROSITE" id="PS50883">
    <property type="entry name" value="EAL"/>
    <property type="match status" value="1"/>
</dbReference>
<evidence type="ECO:0000313" key="7">
    <source>
        <dbReference type="Proteomes" id="UP000554342"/>
    </source>
</evidence>
<organism evidence="6 7">
    <name type="scientific">Stakelama sediminis</name>
    <dbReference type="NCBI Taxonomy" id="463200"/>
    <lineage>
        <taxon>Bacteria</taxon>
        <taxon>Pseudomonadati</taxon>
        <taxon>Pseudomonadota</taxon>
        <taxon>Alphaproteobacteria</taxon>
        <taxon>Sphingomonadales</taxon>
        <taxon>Sphingomonadaceae</taxon>
        <taxon>Stakelama</taxon>
    </lineage>
</organism>
<evidence type="ECO:0000256" key="2">
    <source>
        <dbReference type="SAM" id="MobiDB-lite"/>
    </source>
</evidence>
<comment type="caution">
    <text evidence="6">The sequence shown here is derived from an EMBL/GenBank/DDBJ whole genome shotgun (WGS) entry which is preliminary data.</text>
</comment>
<evidence type="ECO:0000259" key="3">
    <source>
        <dbReference type="PROSITE" id="PS50110"/>
    </source>
</evidence>
<dbReference type="PROSITE" id="PS50110">
    <property type="entry name" value="RESPONSE_REGULATORY"/>
    <property type="match status" value="1"/>
</dbReference>
<dbReference type="Pfam" id="PF00072">
    <property type="entry name" value="Response_reg"/>
    <property type="match status" value="1"/>
</dbReference>
<feature type="domain" description="Response regulatory" evidence="3">
    <location>
        <begin position="2"/>
        <end position="157"/>
    </location>
</feature>
<reference evidence="6 7" key="1">
    <citation type="submission" date="2020-08" db="EMBL/GenBank/DDBJ databases">
        <title>Genomic Encyclopedia of Type Strains, Phase IV (KMG-IV): sequencing the most valuable type-strain genomes for metagenomic binning, comparative biology and taxonomic classification.</title>
        <authorList>
            <person name="Goeker M."/>
        </authorList>
    </citation>
    <scope>NUCLEOTIDE SEQUENCE [LARGE SCALE GENOMIC DNA]</scope>
    <source>
        <strain evidence="6 7">DSM 27203</strain>
    </source>
</reference>
<dbReference type="Gene3D" id="3.40.50.2300">
    <property type="match status" value="1"/>
</dbReference>
<name>A0A840Z3L3_9SPHN</name>
<dbReference type="CDD" id="cd01949">
    <property type="entry name" value="GGDEF"/>
    <property type="match status" value="1"/>
</dbReference>
<dbReference type="RefSeq" id="WP_343043206.1">
    <property type="nucleotide sequence ID" value="NZ_BAABIF010000028.1"/>
</dbReference>
<dbReference type="CDD" id="cd01948">
    <property type="entry name" value="EAL"/>
    <property type="match status" value="1"/>
</dbReference>
<dbReference type="PROSITE" id="PS50887">
    <property type="entry name" value="GGDEF"/>
    <property type="match status" value="1"/>
</dbReference>
<dbReference type="SMART" id="SM00052">
    <property type="entry name" value="EAL"/>
    <property type="match status" value="1"/>
</dbReference>
<accession>A0A840Z3L3</accession>
<dbReference type="InterPro" id="IPR035919">
    <property type="entry name" value="EAL_sf"/>
</dbReference>
<dbReference type="SUPFAM" id="SSF55073">
    <property type="entry name" value="Nucleotide cyclase"/>
    <property type="match status" value="1"/>
</dbReference>
<protein>
    <submittedName>
        <fullName evidence="6">Diguanylate cyclase (GGDEF)-like protein</fullName>
    </submittedName>
</protein>
<dbReference type="PANTHER" id="PTHR44757">
    <property type="entry name" value="DIGUANYLATE CYCLASE DGCP"/>
    <property type="match status" value="1"/>
</dbReference>
<dbReference type="SUPFAM" id="SSF52172">
    <property type="entry name" value="CheY-like"/>
    <property type="match status" value="1"/>
</dbReference>
<dbReference type="AlphaFoldDB" id="A0A840Z3L3"/>
<dbReference type="Proteomes" id="UP000554342">
    <property type="component" value="Unassembled WGS sequence"/>
</dbReference>
<dbReference type="PANTHER" id="PTHR44757:SF2">
    <property type="entry name" value="BIOFILM ARCHITECTURE MAINTENANCE PROTEIN MBAA"/>
    <property type="match status" value="1"/>
</dbReference>
<dbReference type="InterPro" id="IPR011006">
    <property type="entry name" value="CheY-like_superfamily"/>
</dbReference>
<dbReference type="SUPFAM" id="SSF141868">
    <property type="entry name" value="EAL domain-like"/>
    <property type="match status" value="1"/>
</dbReference>
<keyword evidence="7" id="KW-1185">Reference proteome</keyword>
<feature type="domain" description="EAL" evidence="4">
    <location>
        <begin position="366"/>
        <end position="615"/>
    </location>
</feature>
<dbReference type="GO" id="GO:0000160">
    <property type="term" value="P:phosphorelay signal transduction system"/>
    <property type="evidence" value="ECO:0007669"/>
    <property type="project" value="InterPro"/>
</dbReference>
<dbReference type="InterPro" id="IPR052155">
    <property type="entry name" value="Biofilm_reg_signaling"/>
</dbReference>
<sequence>MRILIVDDEPAMQESYRQCFRTGNDGDDASVLSDMAAELFGDDAGQEEASATQQPEFDCTYKMQGLDAVAAVRAALEADSPYAVAFIDVRMPPGIDGKETAKRIRELDPDINLVIVTGYSDFSPLDISRAAGPADKIFYIAKPFEVEEVVQTATALTQRWQADRELAAARVALAEKVELLEEQKLELAANESKAMHLANHDTLTDAPNRLAFQRALTEHVRAQHCFAMGMMDLDRFKLVNDTFGHLAGDELIRLVYGLLQTCLGERGMVARLGGDEFGILAEVTGEDDAVMLCERLIREVSTTFRIFGHSVQGSASFGVHVVEARTESDPIDVMRRADLALNEAKRAGRGVVRVFDESMDESIRFRRQIEGGLSQAIARGELKMVFQPICSHSDLEVTGFEALMRWNSPEYGPISPAMFIPIAEESNLIHELGDWALDEALAMLNQWPGQYVSVNFSPRQFRRTNFVGHVVERTQHAGVEPNRLQIEITETAIFDNAERAADTLYRLRQMGFRIALDDFGTGYSSLWNIRRFALDCLKIDRSFIDGMGRERESAAIVHSIIHLGKALGLEVVAEGVETEAQLQALRVAGCSHMQGYFLSRPVDADVATRLAEQRHLMPVEEPVPATVSDEDTQPGNGTHG</sequence>
<dbReference type="InterPro" id="IPR001633">
    <property type="entry name" value="EAL_dom"/>
</dbReference>
<gene>
    <name evidence="6" type="ORF">FHR23_003239</name>
</gene>
<dbReference type="InterPro" id="IPR001789">
    <property type="entry name" value="Sig_transdc_resp-reg_receiver"/>
</dbReference>
<dbReference type="Pfam" id="PF00990">
    <property type="entry name" value="GGDEF"/>
    <property type="match status" value="1"/>
</dbReference>
<dbReference type="SMART" id="SM00448">
    <property type="entry name" value="REC"/>
    <property type="match status" value="1"/>
</dbReference>
<dbReference type="InterPro" id="IPR029787">
    <property type="entry name" value="Nucleotide_cyclase"/>
</dbReference>
<evidence type="ECO:0000259" key="4">
    <source>
        <dbReference type="PROSITE" id="PS50883"/>
    </source>
</evidence>